<gene>
    <name evidence="1" type="ORF">JG687_00010830</name>
</gene>
<protein>
    <submittedName>
        <fullName evidence="1">Uncharacterized protein</fullName>
    </submittedName>
</protein>
<dbReference type="AlphaFoldDB" id="A0A8T1U8G5"/>
<comment type="caution">
    <text evidence="1">The sequence shown here is derived from an EMBL/GenBank/DDBJ whole genome shotgun (WGS) entry which is preliminary data.</text>
</comment>
<evidence type="ECO:0000313" key="2">
    <source>
        <dbReference type="Proteomes" id="UP000688947"/>
    </source>
</evidence>
<name>A0A8T1U8G5_9STRA</name>
<dbReference type="Proteomes" id="UP000688947">
    <property type="component" value="Unassembled WGS sequence"/>
</dbReference>
<sequence length="160" mass="18292">MPLADTHFGLYSTAGQMRLASTLSVMARYGINIDQYSRFMVSDTTGSARNVSDQFEDTDQVDCLMHLPSLCLLYALGMKEYTRDNGKTVVTPVYEFRNGCCVLQKLRNLATFLLHLFDMPSSISSRSYTFFLLSTFRLIQKRVLCTHRSYVVVLCLYQVH</sequence>
<organism evidence="1 2">
    <name type="scientific">Phytophthora cactorum</name>
    <dbReference type="NCBI Taxonomy" id="29920"/>
    <lineage>
        <taxon>Eukaryota</taxon>
        <taxon>Sar</taxon>
        <taxon>Stramenopiles</taxon>
        <taxon>Oomycota</taxon>
        <taxon>Peronosporomycetes</taxon>
        <taxon>Peronosporales</taxon>
        <taxon>Peronosporaceae</taxon>
        <taxon>Phytophthora</taxon>
    </lineage>
</organism>
<accession>A0A8T1U8G5</accession>
<proteinExistence type="predicted"/>
<dbReference type="EMBL" id="JAENGZ010000631">
    <property type="protein sequence ID" value="KAG6956046.1"/>
    <property type="molecule type" value="Genomic_DNA"/>
</dbReference>
<reference evidence="1" key="1">
    <citation type="submission" date="2021-01" db="EMBL/GenBank/DDBJ databases">
        <title>Phytophthora aleatoria, a newly-described species from Pinus radiata is distinct from Phytophthora cactorum isolates based on comparative genomics.</title>
        <authorList>
            <person name="Mcdougal R."/>
            <person name="Panda P."/>
            <person name="Williams N."/>
            <person name="Studholme D.J."/>
        </authorList>
    </citation>
    <scope>NUCLEOTIDE SEQUENCE</scope>
    <source>
        <strain evidence="1">NZFS 3830</strain>
    </source>
</reference>
<dbReference type="OrthoDB" id="10601344at2759"/>
<evidence type="ECO:0000313" key="1">
    <source>
        <dbReference type="EMBL" id="KAG6956046.1"/>
    </source>
</evidence>